<feature type="transmembrane region" description="Helical" evidence="1">
    <location>
        <begin position="416"/>
        <end position="437"/>
    </location>
</feature>
<evidence type="ECO:0000313" key="3">
    <source>
        <dbReference type="Proteomes" id="UP000005947"/>
    </source>
</evidence>
<evidence type="ECO:0000256" key="1">
    <source>
        <dbReference type="SAM" id="Phobius"/>
    </source>
</evidence>
<dbReference type="AlphaFoldDB" id="F1T3X6"/>
<protein>
    <submittedName>
        <fullName evidence="2">Polysaccharide biosynthesis protein</fullName>
    </submittedName>
</protein>
<dbReference type="Proteomes" id="UP000005947">
    <property type="component" value="Unassembled WGS sequence"/>
</dbReference>
<comment type="caution">
    <text evidence="2">The sequence shown here is derived from an EMBL/GenBank/DDBJ whole genome shotgun (WGS) entry which is preliminary data.</text>
</comment>
<keyword evidence="1" id="KW-0472">Membrane</keyword>
<accession>F1T3X6</accession>
<name>F1T3X6_9ACTN</name>
<organism evidence="2 3">
    <name type="scientific">Fannyhessea vaginae DSM 15829</name>
    <dbReference type="NCBI Taxonomy" id="525256"/>
    <lineage>
        <taxon>Bacteria</taxon>
        <taxon>Bacillati</taxon>
        <taxon>Actinomycetota</taxon>
        <taxon>Coriobacteriia</taxon>
        <taxon>Coriobacteriales</taxon>
        <taxon>Atopobiaceae</taxon>
        <taxon>Fannyhessea</taxon>
    </lineage>
</organism>
<feature type="transmembrane region" description="Helical" evidence="1">
    <location>
        <begin position="143"/>
        <end position="160"/>
    </location>
</feature>
<reference evidence="2 3" key="1">
    <citation type="submission" date="2011-02" db="EMBL/GenBank/DDBJ databases">
        <authorList>
            <person name="Muzny D."/>
            <person name="Qin X."/>
            <person name="Buhay C."/>
            <person name="Dugan-Rocha S."/>
            <person name="Ding Y."/>
            <person name="Chen G."/>
            <person name="Hawes A."/>
            <person name="Holder M."/>
            <person name="Jhangiani S."/>
            <person name="Johnson A."/>
            <person name="Khan Z."/>
            <person name="Li Z."/>
            <person name="Liu W."/>
            <person name="Liu X."/>
            <person name="Perez L."/>
            <person name="Shen H."/>
            <person name="Wang Q."/>
            <person name="Watt J."/>
            <person name="Xi L."/>
            <person name="Xin Y."/>
            <person name="Zhou J."/>
            <person name="Deng J."/>
            <person name="Jiang H."/>
            <person name="Liu Y."/>
            <person name="Qu J."/>
            <person name="Song X.-Z."/>
            <person name="Zhang L."/>
            <person name="Villasana D."/>
            <person name="Johnson A."/>
            <person name="Liu J."/>
            <person name="Liyanage D."/>
            <person name="Lorensuhewa L."/>
            <person name="Robinson T."/>
            <person name="Song A."/>
            <person name="Song B.-B."/>
            <person name="Dinh H."/>
            <person name="Thornton R."/>
            <person name="Coyle M."/>
            <person name="Francisco L."/>
            <person name="Jackson L."/>
            <person name="Javaid M."/>
            <person name="Korchina V."/>
            <person name="Kovar C."/>
            <person name="Mata R."/>
            <person name="Mathew T."/>
            <person name="Ngo R."/>
            <person name="Nguyen L."/>
            <person name="Nguyen N."/>
            <person name="Okwuonu G."/>
            <person name="Ongeri F."/>
            <person name="Pham C."/>
            <person name="Simmons D."/>
            <person name="Wilczek-Boney K."/>
            <person name="Hale W."/>
            <person name="Jakkamsetti A."/>
            <person name="Pham P."/>
            <person name="Ruth R."/>
            <person name="San Lucas F."/>
            <person name="Warren J."/>
            <person name="Zhang J."/>
            <person name="Zhao Z."/>
            <person name="Zhou C."/>
            <person name="Zhu D."/>
            <person name="Lee S."/>
            <person name="Bess C."/>
            <person name="Blankenburg K."/>
            <person name="Forbes L."/>
            <person name="Fu Q."/>
            <person name="Gubbala S."/>
            <person name="Hirani K."/>
            <person name="Jayaseelan J.C."/>
            <person name="Lara F."/>
            <person name="Munidasa M."/>
            <person name="Palculict T."/>
            <person name="Patil S."/>
            <person name="Pu L.-L."/>
            <person name="Saada N."/>
            <person name="Tang L."/>
            <person name="Weissenberger G."/>
            <person name="Zhu Y."/>
            <person name="Hemphill L."/>
            <person name="Shang Y."/>
            <person name="Youmans B."/>
            <person name="Ayvaz T."/>
            <person name="Ross M."/>
            <person name="Santibanez J."/>
            <person name="Aqrawi P."/>
            <person name="Gross S."/>
            <person name="Joshi V."/>
            <person name="Fowler G."/>
            <person name="Nazareth L."/>
            <person name="Reid J."/>
            <person name="Worley K."/>
            <person name="Petrosino J."/>
            <person name="Highlander S."/>
            <person name="Gibbs R."/>
        </authorList>
    </citation>
    <scope>NUCLEOTIDE SEQUENCE [LARGE SCALE GENOMIC DNA]</scope>
    <source>
        <strain evidence="2 3">DSM 15829</strain>
    </source>
</reference>
<gene>
    <name evidence="2" type="ORF">HMPREF0091_10367</name>
</gene>
<proteinExistence type="predicted"/>
<feature type="transmembrane region" description="Helical" evidence="1">
    <location>
        <begin position="71"/>
        <end position="92"/>
    </location>
</feature>
<feature type="transmembrane region" description="Helical" evidence="1">
    <location>
        <begin position="198"/>
        <end position="222"/>
    </location>
</feature>
<feature type="transmembrane region" description="Helical" evidence="1">
    <location>
        <begin position="443"/>
        <end position="462"/>
    </location>
</feature>
<keyword evidence="1" id="KW-0812">Transmembrane</keyword>
<dbReference type="RefSeq" id="WP_006302505.1">
    <property type="nucleotide sequence ID" value="NZ_ACGK02000001.1"/>
</dbReference>
<dbReference type="OrthoDB" id="3246647at2"/>
<keyword evidence="1" id="KW-1133">Transmembrane helix</keyword>
<feature type="transmembrane region" description="Helical" evidence="1">
    <location>
        <begin position="104"/>
        <end position="122"/>
    </location>
</feature>
<dbReference type="eggNOG" id="COG2244">
    <property type="taxonomic scope" value="Bacteria"/>
</dbReference>
<sequence length="471" mass="53244">MKQLFCCVKHMFAPKKTRYSRTTRTWSELHAPRSSHNIMKSWKNRLMEGMRHQDFANQVALYGSHRTVKDYLCNALGQACMGLMFPLLTILVSQICGCDSAGQFSMAFVVASVFQFIALFGVRTFQVSDVSEQDSFAAYQLQRILTCIIMAVISWVYLTLRHDSELMSSLLISLMTFKLIDSLADVYEGRLQQCDKLYLAGISQAIRCGGACFVFMLVLILFRDVQTATRALALFAGVSFVIITYPLAKFETPKSRGWEAIELSELFYECFPAFLGQFLFALIDTSPKFIMEAILDYQQQLYFNALYFPAMAIVLVAALVYKPQLMKLSMLWTQSDNTKRFDTQTFIIATSIIGITVLMAFIMWNWGATLNGILYGVSFKHLQLEQLGMVIAGGLSACIDFFFQLLTIIRKQANAFTSYLISFGFVIICSLICITTLRFSGAVGSYVGAMILLCMLLCLQYVHARKTIQQH</sequence>
<evidence type="ECO:0000313" key="2">
    <source>
        <dbReference type="EMBL" id="EGF23420.1"/>
    </source>
</evidence>
<dbReference type="EMBL" id="ACGK02000001">
    <property type="protein sequence ID" value="EGF23420.1"/>
    <property type="molecule type" value="Genomic_DNA"/>
</dbReference>
<feature type="transmembrane region" description="Helical" evidence="1">
    <location>
        <begin position="387"/>
        <end position="409"/>
    </location>
</feature>
<feature type="transmembrane region" description="Helical" evidence="1">
    <location>
        <begin position="301"/>
        <end position="321"/>
    </location>
</feature>
<keyword evidence="3" id="KW-1185">Reference proteome</keyword>
<feature type="transmembrane region" description="Helical" evidence="1">
    <location>
        <begin position="228"/>
        <end position="248"/>
    </location>
</feature>
<dbReference type="GeneID" id="93211124"/>
<feature type="transmembrane region" description="Helical" evidence="1">
    <location>
        <begin position="346"/>
        <end position="367"/>
    </location>
</feature>